<dbReference type="PANTHER" id="PTHR30636:SF3">
    <property type="entry name" value="UPF0701 PROTEIN YICC"/>
    <property type="match status" value="1"/>
</dbReference>
<keyword evidence="3" id="KW-0255">Endonuclease</keyword>
<evidence type="ECO:0000256" key="5">
    <source>
        <dbReference type="ARBA" id="ARBA00035648"/>
    </source>
</evidence>
<comment type="cofactor">
    <cofactor evidence="1">
        <name>a divalent metal cation</name>
        <dbReference type="ChEBI" id="CHEBI:60240"/>
    </cofactor>
</comment>
<dbReference type="Pfam" id="PF08340">
    <property type="entry name" value="YicC-like_C"/>
    <property type="match status" value="1"/>
</dbReference>
<reference evidence="8 9" key="2">
    <citation type="journal article" date="2016" name="Int. J. Syst. Evol. Microbiol.">
        <title>Bacillus gobiensis sp. nov., isolated from a soil sample.</title>
        <authorList>
            <person name="Liu B."/>
            <person name="Liu G.H."/>
            <person name="Cetin S."/>
            <person name="Schumann P."/>
            <person name="Pan Z.Z."/>
            <person name="Chen Q.Q."/>
        </authorList>
    </citation>
    <scope>NUCLEOTIDE SEQUENCE [LARGE SCALE GENOMIC DNA]</scope>
    <source>
        <strain evidence="8 9">FJAT-4402</strain>
    </source>
</reference>
<feature type="domain" description="Endoribonuclease YicC-like N-terminal" evidence="6">
    <location>
        <begin position="2"/>
        <end position="156"/>
    </location>
</feature>
<dbReference type="EMBL" id="CP012600">
    <property type="protein sequence ID" value="ALC81007.1"/>
    <property type="molecule type" value="Genomic_DNA"/>
</dbReference>
<proteinExistence type="inferred from homology"/>
<dbReference type="GO" id="GO:0004521">
    <property type="term" value="F:RNA endonuclease activity"/>
    <property type="evidence" value="ECO:0007669"/>
    <property type="project" value="InterPro"/>
</dbReference>
<dbReference type="NCBIfam" id="TIGR00255">
    <property type="entry name" value="YicC/YloC family endoribonuclease"/>
    <property type="match status" value="1"/>
</dbReference>
<evidence type="ECO:0000256" key="2">
    <source>
        <dbReference type="ARBA" id="ARBA00022722"/>
    </source>
</evidence>
<evidence type="ECO:0000256" key="4">
    <source>
        <dbReference type="ARBA" id="ARBA00022801"/>
    </source>
</evidence>
<keyword evidence="4" id="KW-0378">Hydrolase</keyword>
<evidence type="ECO:0008006" key="10">
    <source>
        <dbReference type="Google" id="ProtNLM"/>
    </source>
</evidence>
<dbReference type="GO" id="GO:0016787">
    <property type="term" value="F:hydrolase activity"/>
    <property type="evidence" value="ECO:0007669"/>
    <property type="project" value="UniProtKB-KW"/>
</dbReference>
<keyword evidence="2" id="KW-0540">Nuclease</keyword>
<evidence type="ECO:0000256" key="1">
    <source>
        <dbReference type="ARBA" id="ARBA00001968"/>
    </source>
</evidence>
<dbReference type="AlphaFoldDB" id="A0A0M5JIG1"/>
<evidence type="ECO:0000313" key="9">
    <source>
        <dbReference type="Proteomes" id="UP000067625"/>
    </source>
</evidence>
<evidence type="ECO:0000256" key="3">
    <source>
        <dbReference type="ARBA" id="ARBA00022759"/>
    </source>
</evidence>
<evidence type="ECO:0000313" key="8">
    <source>
        <dbReference type="EMBL" id="ALC81007.1"/>
    </source>
</evidence>
<accession>A0A0M5JIG1</accession>
<sequence>MITSMTGFGHHTMASGNLSVTVELKSVNHRFCEIQARIPRPLLYLEEAMKERIYKQVDRGRIELFATVEGDEIVEKRLTIDWSLLEEYVQAAKHIKQKFSLPDEVKLTDLLQLEHVANVDESANIQPSFEKLILDCIDKAAAELKEMRANEGLRLKEDCLTQLEELSLLADQIEEHAKRIATLYRERLLSRIKEWTPVEMDESRLIAEVALFAERADITEELTRLKSHFQQMRDIFHRGGTVGRKLDFLVQELNREANTIGSKANDHKITNLVVEMKSRIEKIKEQVQNIE</sequence>
<dbReference type="InterPro" id="IPR005229">
    <property type="entry name" value="YicC/YloC-like"/>
</dbReference>
<gene>
    <name evidence="8" type="ORF">AM592_04930</name>
</gene>
<reference evidence="9" key="1">
    <citation type="submission" date="2015-08" db="EMBL/GenBank/DDBJ databases">
        <title>Genome sequencing project for genomic taxonomy and phylogenomics of Bacillus-like bacteria.</title>
        <authorList>
            <person name="Liu B."/>
            <person name="Wang J."/>
            <person name="Zhu Y."/>
            <person name="Liu G."/>
            <person name="Chen Q."/>
            <person name="Chen Z."/>
            <person name="Lan J."/>
            <person name="Che J."/>
            <person name="Ge C."/>
            <person name="Shi H."/>
            <person name="Pan Z."/>
            <person name="Liu X."/>
        </authorList>
    </citation>
    <scope>NUCLEOTIDE SEQUENCE [LARGE SCALE GENOMIC DNA]</scope>
    <source>
        <strain evidence="9">FJAT-4402</strain>
    </source>
</reference>
<name>A0A0M5JIG1_9BACI</name>
<dbReference type="Pfam" id="PF03755">
    <property type="entry name" value="YicC-like_N"/>
    <property type="match status" value="1"/>
</dbReference>
<dbReference type="RefSeq" id="WP_053602758.1">
    <property type="nucleotide sequence ID" value="NZ_CP012600.1"/>
</dbReference>
<dbReference type="Proteomes" id="UP000067625">
    <property type="component" value="Chromosome"/>
</dbReference>
<keyword evidence="9" id="KW-1185">Reference proteome</keyword>
<comment type="similarity">
    <text evidence="5">Belongs to the YicC/YloC family.</text>
</comment>
<protein>
    <recommendedName>
        <fullName evidence="10">Stress-induced protein</fullName>
    </recommendedName>
</protein>
<dbReference type="PANTHER" id="PTHR30636">
    <property type="entry name" value="UPF0701 PROTEIN YICC"/>
    <property type="match status" value="1"/>
</dbReference>
<feature type="domain" description="Endoribonuclease YicC-like C-terminal" evidence="7">
    <location>
        <begin position="173"/>
        <end position="291"/>
    </location>
</feature>
<evidence type="ECO:0000259" key="6">
    <source>
        <dbReference type="Pfam" id="PF03755"/>
    </source>
</evidence>
<dbReference type="PATRIC" id="fig|1441095.3.peg.1079"/>
<organism evidence="8 9">
    <name type="scientific">Bacillus gobiensis</name>
    <dbReference type="NCBI Taxonomy" id="1441095"/>
    <lineage>
        <taxon>Bacteria</taxon>
        <taxon>Bacillati</taxon>
        <taxon>Bacillota</taxon>
        <taxon>Bacilli</taxon>
        <taxon>Bacillales</taxon>
        <taxon>Bacillaceae</taxon>
        <taxon>Bacillus</taxon>
    </lineage>
</organism>
<evidence type="ECO:0000259" key="7">
    <source>
        <dbReference type="Pfam" id="PF08340"/>
    </source>
</evidence>
<dbReference type="OrthoDB" id="9771229at2"/>
<dbReference type="InterPro" id="IPR013527">
    <property type="entry name" value="YicC-like_N"/>
</dbReference>
<dbReference type="InterPro" id="IPR013551">
    <property type="entry name" value="YicC-like_C"/>
</dbReference>
<dbReference type="STRING" id="1441095.AM592_04930"/>